<dbReference type="InterPro" id="IPR050066">
    <property type="entry name" value="UvrABC_protein_C"/>
</dbReference>
<dbReference type="InterPro" id="IPR036876">
    <property type="entry name" value="UVR_dom_sf"/>
</dbReference>
<evidence type="ECO:0008006" key="10">
    <source>
        <dbReference type="Google" id="ProtNLM"/>
    </source>
</evidence>
<dbReference type="CDD" id="cd10434">
    <property type="entry name" value="GIY-YIG_UvrC_Cho"/>
    <property type="match status" value="1"/>
</dbReference>
<dbReference type="PANTHER" id="PTHR30562">
    <property type="entry name" value="UVRC/OXIDOREDUCTASE"/>
    <property type="match status" value="1"/>
</dbReference>
<dbReference type="PROSITE" id="PS50164">
    <property type="entry name" value="GIY_YIG"/>
    <property type="match status" value="1"/>
</dbReference>
<organism evidence="8 9">
    <name type="scientific">Herbinix hemicellulosilytica</name>
    <dbReference type="NCBI Taxonomy" id="1564487"/>
    <lineage>
        <taxon>Bacteria</taxon>
        <taxon>Bacillati</taxon>
        <taxon>Bacillota</taxon>
        <taxon>Clostridia</taxon>
        <taxon>Lachnospirales</taxon>
        <taxon>Lachnospiraceae</taxon>
        <taxon>Herbinix</taxon>
    </lineage>
</organism>
<dbReference type="PROSITE" id="PS50151">
    <property type="entry name" value="UVR"/>
    <property type="match status" value="1"/>
</dbReference>
<sequence length="325" mass="38256">MKEIKPELKNKIKNIPPLPGIYKMLDSRGQIIYVGKSKCLKKRVQSYFVKDHKWEKINKLVSFIHDVDFIVTDTHLEARLLECELIKSIKPYFNSQMKNDQGYVYLKLNDYNPYNVLSLVNERTDNSYGPFRSRNLLLEFISLMKNIYPVGFENNRYVFEYHIFPVVMDKNDYNHNYKILKSIFEFEDKMRLFISQAEEKMSEAANAYRYETASAYRDILNCLKYIEHGINGYKNLFSKKLVLKIPTVDGVKLFYVNKGSILLSKKYKRLSDVYLKNFINKGNLISQKQESKESPNVSDKASVDYRDILYSEICSLPGDMILHIE</sequence>
<dbReference type="AlphaFoldDB" id="A0A0H5SIV9"/>
<dbReference type="SUPFAM" id="SSF46600">
    <property type="entry name" value="C-terminal UvrC-binding domain of UvrB"/>
    <property type="match status" value="1"/>
</dbReference>
<dbReference type="PANTHER" id="PTHR30562:SF1">
    <property type="entry name" value="UVRABC SYSTEM PROTEIN C"/>
    <property type="match status" value="1"/>
</dbReference>
<keyword evidence="2" id="KW-0227">DNA damage</keyword>
<evidence type="ECO:0000259" key="6">
    <source>
        <dbReference type="PROSITE" id="PS50151"/>
    </source>
</evidence>
<evidence type="ECO:0000259" key="7">
    <source>
        <dbReference type="PROSITE" id="PS50164"/>
    </source>
</evidence>
<evidence type="ECO:0000256" key="1">
    <source>
        <dbReference type="ARBA" id="ARBA00022490"/>
    </source>
</evidence>
<keyword evidence="1" id="KW-0963">Cytoplasm</keyword>
<dbReference type="InterPro" id="IPR001943">
    <property type="entry name" value="UVR_dom"/>
</dbReference>
<dbReference type="InterPro" id="IPR047296">
    <property type="entry name" value="GIY-YIG_UvrC_Cho"/>
</dbReference>
<protein>
    <recommendedName>
        <fullName evidence="10">GIY-YIG domain-containing protein</fullName>
    </recommendedName>
</protein>
<evidence type="ECO:0000256" key="5">
    <source>
        <dbReference type="ARBA" id="ARBA00023204"/>
    </source>
</evidence>
<keyword evidence="5" id="KW-0234">DNA repair</keyword>
<dbReference type="InterPro" id="IPR035901">
    <property type="entry name" value="GIY-YIG_endonuc_sf"/>
</dbReference>
<dbReference type="GO" id="GO:0004518">
    <property type="term" value="F:nuclease activity"/>
    <property type="evidence" value="ECO:0007669"/>
    <property type="project" value="UniProtKB-KW"/>
</dbReference>
<dbReference type="GO" id="GO:0009380">
    <property type="term" value="C:excinuclease repair complex"/>
    <property type="evidence" value="ECO:0007669"/>
    <property type="project" value="TreeGrafter"/>
</dbReference>
<feature type="domain" description="UVR" evidence="6">
    <location>
        <begin position="191"/>
        <end position="226"/>
    </location>
</feature>
<evidence type="ECO:0000313" key="9">
    <source>
        <dbReference type="Proteomes" id="UP000236497"/>
    </source>
</evidence>
<gene>
    <name evidence="8" type="ORF">HHT355_1545</name>
</gene>
<accession>A0A0H5SIV9</accession>
<dbReference type="OrthoDB" id="9804933at2"/>
<dbReference type="Pfam" id="PF01541">
    <property type="entry name" value="GIY-YIG"/>
    <property type="match status" value="1"/>
</dbReference>
<feature type="domain" description="GIY-YIG" evidence="7">
    <location>
        <begin position="17"/>
        <end position="95"/>
    </location>
</feature>
<dbReference type="RefSeq" id="WP_103202851.1">
    <property type="nucleotide sequence ID" value="NZ_CVTD020000016.1"/>
</dbReference>
<evidence type="ECO:0000256" key="4">
    <source>
        <dbReference type="ARBA" id="ARBA00022881"/>
    </source>
</evidence>
<keyword evidence="4" id="KW-0267">Excision nuclease</keyword>
<keyword evidence="9" id="KW-1185">Reference proteome</keyword>
<dbReference type="Proteomes" id="UP000236497">
    <property type="component" value="Unassembled WGS sequence"/>
</dbReference>
<keyword evidence="3" id="KW-0228">DNA excision</keyword>
<dbReference type="SMART" id="SM00465">
    <property type="entry name" value="GIYc"/>
    <property type="match status" value="1"/>
</dbReference>
<evidence type="ECO:0000313" key="8">
    <source>
        <dbReference type="EMBL" id="CRZ34746.1"/>
    </source>
</evidence>
<proteinExistence type="predicted"/>
<dbReference type="FunFam" id="3.40.1440.10:FF:000001">
    <property type="entry name" value="UvrABC system protein C"/>
    <property type="match status" value="1"/>
</dbReference>
<evidence type="ECO:0000256" key="3">
    <source>
        <dbReference type="ARBA" id="ARBA00022769"/>
    </source>
</evidence>
<dbReference type="GO" id="GO:0006289">
    <property type="term" value="P:nucleotide-excision repair"/>
    <property type="evidence" value="ECO:0007669"/>
    <property type="project" value="InterPro"/>
</dbReference>
<name>A0A0H5SIV9_HERHM</name>
<dbReference type="InterPro" id="IPR000305">
    <property type="entry name" value="GIY-YIG_endonuc"/>
</dbReference>
<reference evidence="8 9" key="1">
    <citation type="submission" date="2015-06" db="EMBL/GenBank/DDBJ databases">
        <authorList>
            <person name="Wibberg Daniel"/>
        </authorList>
    </citation>
    <scope>NUCLEOTIDE SEQUENCE [LARGE SCALE GENOMIC DNA]</scope>
    <source>
        <strain evidence="8 9">T3/55T</strain>
    </source>
</reference>
<dbReference type="EMBL" id="CVTD020000016">
    <property type="protein sequence ID" value="CRZ34746.1"/>
    <property type="molecule type" value="Genomic_DNA"/>
</dbReference>
<evidence type="ECO:0000256" key="2">
    <source>
        <dbReference type="ARBA" id="ARBA00022763"/>
    </source>
</evidence>
<dbReference type="Gene3D" id="3.40.1440.10">
    <property type="entry name" value="GIY-YIG endonuclease"/>
    <property type="match status" value="1"/>
</dbReference>
<dbReference type="SUPFAM" id="SSF82771">
    <property type="entry name" value="GIY-YIG endonuclease"/>
    <property type="match status" value="1"/>
</dbReference>